<keyword evidence="1" id="KW-0677">Repeat</keyword>
<dbReference type="SMART" id="SM00248">
    <property type="entry name" value="ANK"/>
    <property type="match status" value="9"/>
</dbReference>
<evidence type="ECO:0000313" key="5">
    <source>
        <dbReference type="Proteomes" id="UP000179807"/>
    </source>
</evidence>
<evidence type="ECO:0000256" key="2">
    <source>
        <dbReference type="ARBA" id="ARBA00023043"/>
    </source>
</evidence>
<proteinExistence type="predicted"/>
<reference evidence="4" key="1">
    <citation type="submission" date="2016-10" db="EMBL/GenBank/DDBJ databases">
        <authorList>
            <person name="Benchimol M."/>
            <person name="Almeida L.G."/>
            <person name="Vasconcelos A.T."/>
            <person name="Perreira-Neves A."/>
            <person name="Rosa I.A."/>
            <person name="Tasca T."/>
            <person name="Bogo M.R."/>
            <person name="de Souza W."/>
        </authorList>
    </citation>
    <scope>NUCLEOTIDE SEQUENCE [LARGE SCALE GENOMIC DNA]</scope>
    <source>
        <strain evidence="4">K</strain>
    </source>
</reference>
<dbReference type="Pfam" id="PF00023">
    <property type="entry name" value="Ank"/>
    <property type="match status" value="1"/>
</dbReference>
<keyword evidence="2 3" id="KW-0040">ANK repeat</keyword>
<dbReference type="PROSITE" id="PS50088">
    <property type="entry name" value="ANK_REPEAT"/>
    <property type="match status" value="4"/>
</dbReference>
<protein>
    <submittedName>
        <fullName evidence="4">Uncharacterized protein</fullName>
    </submittedName>
</protein>
<dbReference type="EMBL" id="MLAK01001215">
    <property type="protein sequence ID" value="OHS95885.1"/>
    <property type="molecule type" value="Genomic_DNA"/>
</dbReference>
<feature type="repeat" description="ANK" evidence="3">
    <location>
        <begin position="373"/>
        <end position="406"/>
    </location>
</feature>
<dbReference type="PANTHER" id="PTHR24198">
    <property type="entry name" value="ANKYRIN REPEAT AND PROTEIN KINASE DOMAIN-CONTAINING PROTEIN"/>
    <property type="match status" value="1"/>
</dbReference>
<dbReference type="OrthoDB" id="341259at2759"/>
<feature type="repeat" description="ANK" evidence="3">
    <location>
        <begin position="204"/>
        <end position="225"/>
    </location>
</feature>
<gene>
    <name evidence="4" type="ORF">TRFO_10296</name>
</gene>
<feature type="repeat" description="ANK" evidence="3">
    <location>
        <begin position="133"/>
        <end position="165"/>
    </location>
</feature>
<dbReference type="AlphaFoldDB" id="A0A1J4JEL8"/>
<accession>A0A1J4JEL8</accession>
<dbReference type="Gene3D" id="1.25.40.20">
    <property type="entry name" value="Ankyrin repeat-containing domain"/>
    <property type="match status" value="2"/>
</dbReference>
<dbReference type="VEuPathDB" id="TrichDB:TRFO_10296"/>
<dbReference type="InterPro" id="IPR002110">
    <property type="entry name" value="Ankyrin_rpt"/>
</dbReference>
<name>A0A1J4JEL8_9EUKA</name>
<dbReference type="GeneID" id="94830071"/>
<comment type="caution">
    <text evidence="4">The sequence shown here is derived from an EMBL/GenBank/DDBJ whole genome shotgun (WGS) entry which is preliminary data.</text>
</comment>
<evidence type="ECO:0000256" key="1">
    <source>
        <dbReference type="ARBA" id="ARBA00022737"/>
    </source>
</evidence>
<dbReference type="RefSeq" id="XP_068349022.1">
    <property type="nucleotide sequence ID" value="XM_068495367.1"/>
</dbReference>
<evidence type="ECO:0000256" key="3">
    <source>
        <dbReference type="PROSITE-ProRule" id="PRU00023"/>
    </source>
</evidence>
<evidence type="ECO:0000313" key="4">
    <source>
        <dbReference type="EMBL" id="OHS95885.1"/>
    </source>
</evidence>
<dbReference type="PROSITE" id="PS50297">
    <property type="entry name" value="ANK_REP_REGION"/>
    <property type="match status" value="3"/>
</dbReference>
<dbReference type="InterPro" id="IPR036770">
    <property type="entry name" value="Ankyrin_rpt-contain_sf"/>
</dbReference>
<dbReference type="SUPFAM" id="SSF48403">
    <property type="entry name" value="Ankyrin repeat"/>
    <property type="match status" value="2"/>
</dbReference>
<dbReference type="Pfam" id="PF12796">
    <property type="entry name" value="Ank_2"/>
    <property type="match status" value="2"/>
</dbReference>
<dbReference type="PANTHER" id="PTHR24198:SF165">
    <property type="entry name" value="ANKYRIN REPEAT-CONTAINING PROTEIN-RELATED"/>
    <property type="match status" value="1"/>
</dbReference>
<dbReference type="Proteomes" id="UP000179807">
    <property type="component" value="Unassembled WGS sequence"/>
</dbReference>
<feature type="repeat" description="ANK" evidence="3">
    <location>
        <begin position="303"/>
        <end position="328"/>
    </location>
</feature>
<sequence>MEVGYPSNSLESMIKTDDVKALQDHAQNDRNFDYNQEVKLHSYECSAIPESKVTLVQFAAYYGSMKCFRFLMKSADISYSKSDLTSECFAIAGGNPEVIDSFVRRRCGFQGALKTVVACHRFDLFDQIYAKNKDKTAFHAAAAASNIPAMLFFIEHGSDVNQVAPNDNEDIIETPLHFAAKFGRSDATKLLLSHKKIDANIGDGLRTPLHIAAAKGFSDVVDLLLTMSKADVNSLTGANRTALQDAAHFGHLRCVQSLLAVNGIDLNGDVPTPIQEAVQNGFSQVAMAILEVPGVDLKVIDDDENTLLHLAASSGNAEIVEDLLSNKAIKRQLSAVNRYHQTPFALAAEKPLSDCVSAFIRCGGSDPNARDNGGNTPLHLAAKLGSWKSIKFILEIPGIDINDQNNEGVYFFTFIKHHFI</sequence>
<organism evidence="4 5">
    <name type="scientific">Tritrichomonas foetus</name>
    <dbReference type="NCBI Taxonomy" id="1144522"/>
    <lineage>
        <taxon>Eukaryota</taxon>
        <taxon>Metamonada</taxon>
        <taxon>Parabasalia</taxon>
        <taxon>Tritrichomonadida</taxon>
        <taxon>Tritrichomonadidae</taxon>
        <taxon>Tritrichomonas</taxon>
    </lineage>
</organism>
<keyword evidence="5" id="KW-1185">Reference proteome</keyword>